<evidence type="ECO:0000313" key="1">
    <source>
        <dbReference type="EMBL" id="CDQ99131.1"/>
    </source>
</evidence>
<dbReference type="Proteomes" id="UP000193380">
    <property type="component" value="Unassembled WGS sequence"/>
</dbReference>
<proteinExistence type="predicted"/>
<dbReference type="AlphaFoldDB" id="A0A060Z547"/>
<dbReference type="EMBL" id="FR943541">
    <property type="protein sequence ID" value="CDQ99131.1"/>
    <property type="molecule type" value="Genomic_DNA"/>
</dbReference>
<accession>A0A060Z547</accession>
<gene>
    <name evidence="1" type="ORF">GSONMT00063361001</name>
</gene>
<organism evidence="1 2">
    <name type="scientific">Oncorhynchus mykiss</name>
    <name type="common">Rainbow trout</name>
    <name type="synonym">Salmo gairdneri</name>
    <dbReference type="NCBI Taxonomy" id="8022"/>
    <lineage>
        <taxon>Eukaryota</taxon>
        <taxon>Metazoa</taxon>
        <taxon>Chordata</taxon>
        <taxon>Craniata</taxon>
        <taxon>Vertebrata</taxon>
        <taxon>Euteleostomi</taxon>
        <taxon>Actinopterygii</taxon>
        <taxon>Neopterygii</taxon>
        <taxon>Teleostei</taxon>
        <taxon>Protacanthopterygii</taxon>
        <taxon>Salmoniformes</taxon>
        <taxon>Salmonidae</taxon>
        <taxon>Salmoninae</taxon>
        <taxon>Oncorhynchus</taxon>
    </lineage>
</organism>
<dbReference type="PaxDb" id="8022-A0A060Z547"/>
<dbReference type="STRING" id="8022.A0A060Z547"/>
<evidence type="ECO:0000313" key="2">
    <source>
        <dbReference type="Proteomes" id="UP000193380"/>
    </source>
</evidence>
<sequence>MVKLRARCLLVGDPAVGKSALSQMFRSDGAHFQKNYSMVRK</sequence>
<name>A0A060Z547_ONCMY</name>
<protein>
    <submittedName>
        <fullName evidence="1">Uncharacterized protein</fullName>
    </submittedName>
</protein>
<dbReference type="InterPro" id="IPR027417">
    <property type="entry name" value="P-loop_NTPase"/>
</dbReference>
<reference evidence="1" key="2">
    <citation type="submission" date="2014-03" db="EMBL/GenBank/DDBJ databases">
        <authorList>
            <person name="Genoscope - CEA"/>
        </authorList>
    </citation>
    <scope>NUCLEOTIDE SEQUENCE</scope>
</reference>
<dbReference type="SUPFAM" id="SSF52540">
    <property type="entry name" value="P-loop containing nucleoside triphosphate hydrolases"/>
    <property type="match status" value="1"/>
</dbReference>
<reference evidence="1" key="1">
    <citation type="journal article" date="2014" name="Nat. Commun.">
        <title>The rainbow trout genome provides novel insights into evolution after whole-genome duplication in vertebrates.</title>
        <authorList>
            <person name="Berthelot C."/>
            <person name="Brunet F."/>
            <person name="Chalopin D."/>
            <person name="Juanchich A."/>
            <person name="Bernard M."/>
            <person name="Noel B."/>
            <person name="Bento P."/>
            <person name="Da Silva C."/>
            <person name="Labadie K."/>
            <person name="Alberti A."/>
            <person name="Aury J.M."/>
            <person name="Louis A."/>
            <person name="Dehais P."/>
            <person name="Bardou P."/>
            <person name="Montfort J."/>
            <person name="Klopp C."/>
            <person name="Cabau C."/>
            <person name="Gaspin C."/>
            <person name="Thorgaard G.H."/>
            <person name="Boussaha M."/>
            <person name="Quillet E."/>
            <person name="Guyomard R."/>
            <person name="Galiana D."/>
            <person name="Bobe J."/>
            <person name="Volff J.N."/>
            <person name="Genet C."/>
            <person name="Wincker P."/>
            <person name="Jaillon O."/>
            <person name="Roest Crollius H."/>
            <person name="Guiguen Y."/>
        </authorList>
    </citation>
    <scope>NUCLEOTIDE SEQUENCE [LARGE SCALE GENOMIC DNA]</scope>
</reference>